<dbReference type="Pfam" id="PF00107">
    <property type="entry name" value="ADH_zinc_N"/>
    <property type="match status" value="1"/>
</dbReference>
<dbReference type="SUPFAM" id="SSF51735">
    <property type="entry name" value="NAD(P)-binding Rossmann-fold domains"/>
    <property type="match status" value="1"/>
</dbReference>
<dbReference type="Proteomes" id="UP000249547">
    <property type="component" value="Unassembled WGS sequence"/>
</dbReference>
<dbReference type="EC" id="1.1.1.1" evidence="3"/>
<feature type="domain" description="Alcohol dehydrogenase-like C-terminal" evidence="8">
    <location>
        <begin position="198"/>
        <end position="329"/>
    </location>
</feature>
<accession>A0A327QWY1</accession>
<dbReference type="InterPro" id="IPR011032">
    <property type="entry name" value="GroES-like_sf"/>
</dbReference>
<dbReference type="Gene3D" id="3.90.180.10">
    <property type="entry name" value="Medium-chain alcohol dehydrogenases, catalytic domain"/>
    <property type="match status" value="1"/>
</dbReference>
<comment type="cofactor">
    <cofactor evidence="1">
        <name>Zn(2+)</name>
        <dbReference type="ChEBI" id="CHEBI:29105"/>
    </cofactor>
</comment>
<keyword evidence="4" id="KW-0479">Metal-binding</keyword>
<dbReference type="Pfam" id="PF08240">
    <property type="entry name" value="ADH_N"/>
    <property type="match status" value="1"/>
</dbReference>
<evidence type="ECO:0000256" key="3">
    <source>
        <dbReference type="ARBA" id="ARBA00013190"/>
    </source>
</evidence>
<proteinExistence type="inferred from homology"/>
<evidence type="ECO:0000256" key="4">
    <source>
        <dbReference type="ARBA" id="ARBA00022723"/>
    </source>
</evidence>
<dbReference type="SUPFAM" id="SSF50129">
    <property type="entry name" value="GroES-like"/>
    <property type="match status" value="1"/>
</dbReference>
<dbReference type="GO" id="GO:0005737">
    <property type="term" value="C:cytoplasm"/>
    <property type="evidence" value="ECO:0007669"/>
    <property type="project" value="TreeGrafter"/>
</dbReference>
<gene>
    <name evidence="10" type="ORF">LX64_01524</name>
</gene>
<evidence type="ECO:0000259" key="8">
    <source>
        <dbReference type="Pfam" id="PF00107"/>
    </source>
</evidence>
<evidence type="ECO:0000256" key="2">
    <source>
        <dbReference type="ARBA" id="ARBA00008072"/>
    </source>
</evidence>
<keyword evidence="11" id="KW-1185">Reference proteome</keyword>
<comment type="caution">
    <text evidence="10">The sequence shown here is derived from an EMBL/GenBank/DDBJ whole genome shotgun (WGS) entry which is preliminary data.</text>
</comment>
<evidence type="ECO:0000313" key="10">
    <source>
        <dbReference type="EMBL" id="RAJ08870.1"/>
    </source>
</evidence>
<evidence type="ECO:0000256" key="7">
    <source>
        <dbReference type="ARBA" id="ARBA00023027"/>
    </source>
</evidence>
<organism evidence="10 11">
    <name type="scientific">Chitinophaga skermanii</name>
    <dbReference type="NCBI Taxonomy" id="331697"/>
    <lineage>
        <taxon>Bacteria</taxon>
        <taxon>Pseudomonadati</taxon>
        <taxon>Bacteroidota</taxon>
        <taxon>Chitinophagia</taxon>
        <taxon>Chitinophagales</taxon>
        <taxon>Chitinophagaceae</taxon>
        <taxon>Chitinophaga</taxon>
    </lineage>
</organism>
<dbReference type="PANTHER" id="PTHR42940:SF3">
    <property type="entry name" value="ALCOHOL DEHYDROGENASE 1-RELATED"/>
    <property type="match status" value="1"/>
</dbReference>
<dbReference type="CDD" id="cd08231">
    <property type="entry name" value="MDR_TM0436_like"/>
    <property type="match status" value="1"/>
</dbReference>
<dbReference type="EMBL" id="QLLL01000002">
    <property type="protein sequence ID" value="RAJ08870.1"/>
    <property type="molecule type" value="Genomic_DNA"/>
</dbReference>
<reference evidence="10 11" key="1">
    <citation type="submission" date="2018-06" db="EMBL/GenBank/DDBJ databases">
        <title>Genomic Encyclopedia of Archaeal and Bacterial Type Strains, Phase II (KMG-II): from individual species to whole genera.</title>
        <authorList>
            <person name="Goeker M."/>
        </authorList>
    </citation>
    <scope>NUCLEOTIDE SEQUENCE [LARGE SCALE GENOMIC DNA]</scope>
    <source>
        <strain evidence="10 11">DSM 23857</strain>
    </source>
</reference>
<keyword evidence="5" id="KW-0862">Zinc</keyword>
<dbReference type="OrthoDB" id="9787435at2"/>
<dbReference type="GO" id="GO:0046872">
    <property type="term" value="F:metal ion binding"/>
    <property type="evidence" value="ECO:0007669"/>
    <property type="project" value="UniProtKB-KW"/>
</dbReference>
<evidence type="ECO:0000313" key="11">
    <source>
        <dbReference type="Proteomes" id="UP000249547"/>
    </source>
</evidence>
<comment type="similarity">
    <text evidence="2">Belongs to the zinc-containing alcohol dehydrogenase family.</text>
</comment>
<feature type="domain" description="Alcohol dehydrogenase-like N-terminal" evidence="9">
    <location>
        <begin position="35"/>
        <end position="157"/>
    </location>
</feature>
<dbReference type="AlphaFoldDB" id="A0A327QWY1"/>
<dbReference type="InterPro" id="IPR013149">
    <property type="entry name" value="ADH-like_C"/>
</dbReference>
<evidence type="ECO:0000256" key="5">
    <source>
        <dbReference type="ARBA" id="ARBA00022833"/>
    </source>
</evidence>
<sequence length="369" mass="40143">MFHHNGANSDGRLALFEGPGKEFVIKSFPIRKLNPGEILVKNIYTTICGSDLHTFCGTRKEACPTVLGHEIVGEILDISPTHTGFDLNGEPLIIGDRITWSIFASDPTSHYAQAGIPQKGENLFKYGHALAQQNDVFHGGMAEYCILRPHTGILKLPVTLPLNIASTVNCSIATVAGALRLAGNLAGKNVLITGMGHLGITCAAMCADRGAAWIGAADISAARLQVARQFGVHDTVHMQANAEVNARTLQALLPNQRLDLVIDMSGNPAAIEFGLNALTIGGIAIWVGAVFNTRDIAVNPERMIRNLLTIRGLHNYNFEDLQAALDFMERNWQRYPFGNMVEKEFPLDDAQAAFTYAVEQKPFRVGIKM</sequence>
<keyword evidence="6" id="KW-0560">Oxidoreductase</keyword>
<evidence type="ECO:0000256" key="6">
    <source>
        <dbReference type="ARBA" id="ARBA00023002"/>
    </source>
</evidence>
<name>A0A327QWY1_9BACT</name>
<dbReference type="Gene3D" id="3.40.50.720">
    <property type="entry name" value="NAD(P)-binding Rossmann-like Domain"/>
    <property type="match status" value="1"/>
</dbReference>
<evidence type="ECO:0000256" key="1">
    <source>
        <dbReference type="ARBA" id="ARBA00001947"/>
    </source>
</evidence>
<dbReference type="GO" id="GO:0004022">
    <property type="term" value="F:alcohol dehydrogenase (NAD+) activity"/>
    <property type="evidence" value="ECO:0007669"/>
    <property type="project" value="UniProtKB-EC"/>
</dbReference>
<protein>
    <recommendedName>
        <fullName evidence="3">alcohol dehydrogenase</fullName>
        <ecNumber evidence="3">1.1.1.1</ecNumber>
    </recommendedName>
</protein>
<dbReference type="InterPro" id="IPR013154">
    <property type="entry name" value="ADH-like_N"/>
</dbReference>
<dbReference type="InterPro" id="IPR036291">
    <property type="entry name" value="NAD(P)-bd_dom_sf"/>
</dbReference>
<dbReference type="PANTHER" id="PTHR42940">
    <property type="entry name" value="ALCOHOL DEHYDROGENASE 1-RELATED"/>
    <property type="match status" value="1"/>
</dbReference>
<evidence type="ECO:0000259" key="9">
    <source>
        <dbReference type="Pfam" id="PF08240"/>
    </source>
</evidence>
<keyword evidence="7" id="KW-0520">NAD</keyword>
<dbReference type="RefSeq" id="WP_111596966.1">
    <property type="nucleotide sequence ID" value="NZ_QLLL01000002.1"/>
</dbReference>